<dbReference type="GO" id="GO:0055085">
    <property type="term" value="P:transmembrane transport"/>
    <property type="evidence" value="ECO:0007669"/>
    <property type="project" value="InterPro"/>
</dbReference>
<evidence type="ECO:0000313" key="2">
    <source>
        <dbReference type="EMBL" id="XCB32735.1"/>
    </source>
</evidence>
<dbReference type="PIRSF" id="PIRSF013171">
    <property type="entry name" value="Pur_nuclsid_perm"/>
    <property type="match status" value="1"/>
</dbReference>
<dbReference type="PANTHER" id="PTHR38643">
    <property type="entry name" value="PURINE NUCLEOSIDE PERMEASE C285.05-RELATED"/>
    <property type="match status" value="1"/>
</dbReference>
<protein>
    <submittedName>
        <fullName evidence="2">Purine nucleoside permease</fullName>
    </submittedName>
</protein>
<sequence>MRILSAFFLLATIACAAIEATAQNDPPPPQKPLEIKVVVINMFEVGADTGDAPGEYQYWVEREHLDTVLPFPAGYHDLRLNEKSGILGVLTGVGTARTAATIMALGLDARFDLTHAYFLVAGIGGMDPRMGSLGSAVWSDYIVDGDLAHEIDAREIPKDWSTGYVPLGKSTPYEQPRTARFGDDGNVYHLNPGLVDWAFALTKDTVLPDTPAMAARRQQYTEEAAHRPPFVLRGDNLSASTFWHGKLLNQWARDWVKYQTDGHGTYAICGMEDTGTLQSLTWLSHAHKLDISRVLVLRTASNFDQQRPGATAAESLGETKIRQYSAYLPALDAAYRVGHLVVDNLVANWQQTRDHIPTSATSLK</sequence>
<dbReference type="GO" id="GO:0009116">
    <property type="term" value="P:nucleoside metabolic process"/>
    <property type="evidence" value="ECO:0007669"/>
    <property type="project" value="InterPro"/>
</dbReference>
<reference evidence="2" key="1">
    <citation type="submission" date="2023-08" db="EMBL/GenBank/DDBJ databases">
        <authorList>
            <person name="Messyasz A."/>
            <person name="Mannisto M.K."/>
            <person name="Kerkhof L.J."/>
            <person name="Haggblom M."/>
        </authorList>
    </citation>
    <scope>NUCLEOTIDE SEQUENCE</scope>
    <source>
        <strain evidence="2">X5P6</strain>
    </source>
</reference>
<dbReference type="KEGG" id="tpsc:RBB77_20250"/>
<dbReference type="EMBL" id="CP132942">
    <property type="protein sequence ID" value="XCB32735.1"/>
    <property type="molecule type" value="Genomic_DNA"/>
</dbReference>
<dbReference type="PANTHER" id="PTHR38643:SF1">
    <property type="entry name" value="PURINE NUCLEOSIDE PERMEASE C285.05-RELATED"/>
    <property type="match status" value="1"/>
</dbReference>
<gene>
    <name evidence="2" type="ORF">RBB77_20250</name>
</gene>
<dbReference type="Gene3D" id="3.40.50.1580">
    <property type="entry name" value="Nucleoside phosphorylase domain"/>
    <property type="match status" value="1"/>
</dbReference>
<reference evidence="2" key="2">
    <citation type="journal article" date="2024" name="Environ. Microbiol.">
        <title>Genome analysis and description of Tunturibacter gen. nov. expands the diversity of Terriglobia in tundra soils.</title>
        <authorList>
            <person name="Messyasz A."/>
            <person name="Mannisto M.K."/>
            <person name="Kerkhof L.J."/>
            <person name="Haggblom M.M."/>
        </authorList>
    </citation>
    <scope>NUCLEOTIDE SEQUENCE</scope>
    <source>
        <strain evidence="2">X5P6</strain>
    </source>
</reference>
<keyword evidence="1" id="KW-0732">Signal</keyword>
<evidence type="ECO:0000256" key="1">
    <source>
        <dbReference type="SAM" id="SignalP"/>
    </source>
</evidence>
<dbReference type="GO" id="GO:0003824">
    <property type="term" value="F:catalytic activity"/>
    <property type="evidence" value="ECO:0007669"/>
    <property type="project" value="InterPro"/>
</dbReference>
<dbReference type="Pfam" id="PF06516">
    <property type="entry name" value="NUP"/>
    <property type="match status" value="1"/>
</dbReference>
<organism evidence="2">
    <name type="scientific">Tunturiibacter psychrotolerans</name>
    <dbReference type="NCBI Taxonomy" id="3069686"/>
    <lineage>
        <taxon>Bacteria</taxon>
        <taxon>Pseudomonadati</taxon>
        <taxon>Acidobacteriota</taxon>
        <taxon>Terriglobia</taxon>
        <taxon>Terriglobales</taxon>
        <taxon>Acidobacteriaceae</taxon>
        <taxon>Tunturiibacter</taxon>
    </lineage>
</organism>
<dbReference type="RefSeq" id="WP_353063574.1">
    <property type="nucleotide sequence ID" value="NZ_CP132942.1"/>
</dbReference>
<dbReference type="InterPro" id="IPR009486">
    <property type="entry name" value="Pur_nuclsid_perm"/>
</dbReference>
<name>A0AAU7ZP58_9BACT</name>
<dbReference type="InterPro" id="IPR035994">
    <property type="entry name" value="Nucleoside_phosphorylase_sf"/>
</dbReference>
<accession>A0AAU7ZP58</accession>
<dbReference type="PROSITE" id="PS51257">
    <property type="entry name" value="PROKAR_LIPOPROTEIN"/>
    <property type="match status" value="1"/>
</dbReference>
<proteinExistence type="predicted"/>
<feature type="chain" id="PRO_5043862860" evidence="1">
    <location>
        <begin position="17"/>
        <end position="364"/>
    </location>
</feature>
<dbReference type="AlphaFoldDB" id="A0AAU7ZP58"/>
<feature type="signal peptide" evidence="1">
    <location>
        <begin position="1"/>
        <end position="16"/>
    </location>
</feature>